<gene>
    <name evidence="2" type="ORF">GCM10011410_17300</name>
</gene>
<sequence>MPLMVVYSAIVSGQSVVLFTAMHALRPGPSHSILLSSGTIEVTLAIVVTVIEQLVFSVVMINWAHRLAIGCAVAPVLETQNPLAGKAGRSESGPRSKFKR</sequence>
<reference evidence="2" key="1">
    <citation type="journal article" date="2014" name="Int. J. Syst. Evol. Microbiol.">
        <title>Complete genome sequence of Corynebacterium casei LMG S-19264T (=DSM 44701T), isolated from a smear-ripened cheese.</title>
        <authorList>
            <consortium name="US DOE Joint Genome Institute (JGI-PGF)"/>
            <person name="Walter F."/>
            <person name="Albersmeier A."/>
            <person name="Kalinowski J."/>
            <person name="Ruckert C."/>
        </authorList>
    </citation>
    <scope>NUCLEOTIDE SEQUENCE</scope>
    <source>
        <strain evidence="2">CGMCC 1.15478</strain>
    </source>
</reference>
<keyword evidence="1" id="KW-1133">Transmembrane helix</keyword>
<organism evidence="2 3">
    <name type="scientific">Hoyosella rhizosphaerae</name>
    <dbReference type="NCBI Taxonomy" id="1755582"/>
    <lineage>
        <taxon>Bacteria</taxon>
        <taxon>Bacillati</taxon>
        <taxon>Actinomycetota</taxon>
        <taxon>Actinomycetes</taxon>
        <taxon>Mycobacteriales</taxon>
        <taxon>Hoyosellaceae</taxon>
        <taxon>Hoyosella</taxon>
    </lineage>
</organism>
<accession>A0A916XE62</accession>
<protein>
    <submittedName>
        <fullName evidence="2">Uncharacterized protein</fullName>
    </submittedName>
</protein>
<keyword evidence="3" id="KW-1185">Reference proteome</keyword>
<reference evidence="2" key="2">
    <citation type="submission" date="2020-09" db="EMBL/GenBank/DDBJ databases">
        <authorList>
            <person name="Sun Q."/>
            <person name="Zhou Y."/>
        </authorList>
    </citation>
    <scope>NUCLEOTIDE SEQUENCE</scope>
    <source>
        <strain evidence="2">CGMCC 1.15478</strain>
    </source>
</reference>
<comment type="caution">
    <text evidence="2">The sequence shown here is derived from an EMBL/GenBank/DDBJ whole genome shotgun (WGS) entry which is preliminary data.</text>
</comment>
<proteinExistence type="predicted"/>
<keyword evidence="1" id="KW-0812">Transmembrane</keyword>
<evidence type="ECO:0000313" key="3">
    <source>
        <dbReference type="Proteomes" id="UP000641514"/>
    </source>
</evidence>
<dbReference type="Proteomes" id="UP000641514">
    <property type="component" value="Unassembled WGS sequence"/>
</dbReference>
<feature type="transmembrane region" description="Helical" evidence="1">
    <location>
        <begin position="6"/>
        <end position="25"/>
    </location>
</feature>
<dbReference type="EMBL" id="BMJH01000002">
    <property type="protein sequence ID" value="GGC65357.1"/>
    <property type="molecule type" value="Genomic_DNA"/>
</dbReference>
<keyword evidence="1" id="KW-0472">Membrane</keyword>
<evidence type="ECO:0000256" key="1">
    <source>
        <dbReference type="SAM" id="Phobius"/>
    </source>
</evidence>
<evidence type="ECO:0000313" key="2">
    <source>
        <dbReference type="EMBL" id="GGC65357.1"/>
    </source>
</evidence>
<name>A0A916XE62_9ACTN</name>
<dbReference type="AlphaFoldDB" id="A0A916XE62"/>